<dbReference type="OrthoDB" id="1734063at2759"/>
<evidence type="ECO:0000256" key="3">
    <source>
        <dbReference type="ARBA" id="ARBA00022448"/>
    </source>
</evidence>
<dbReference type="PANTHER" id="PTHR13673:SF0">
    <property type="entry name" value="VPS35 ENDOSOMAL PROTEIN-SORTING FACTOR-LIKE"/>
    <property type="match status" value="1"/>
</dbReference>
<evidence type="ECO:0000256" key="6">
    <source>
        <dbReference type="SAM" id="MobiDB-lite"/>
    </source>
</evidence>
<evidence type="ECO:0000313" key="7">
    <source>
        <dbReference type="EMBL" id="CAH1997006.1"/>
    </source>
</evidence>
<keyword evidence="4" id="KW-0967">Endosome</keyword>
<dbReference type="GO" id="GO:0005768">
    <property type="term" value="C:endosome"/>
    <property type="evidence" value="ECO:0007669"/>
    <property type="project" value="UniProtKB-SubCell"/>
</dbReference>
<sequence length="421" mass="47587">MVTERIPRKIFGSQPGTGRTTPISSAAPVQDPLFLALEQLDPLSEFAMLEIDPLSKMAAEMDTPDSLDPKTVANKDVKGNIFKDMDPWSSRKAGILSKYTTSEKLSIVTSFLYEGEKVVVKTQSTAVDKVQHRLEQLDSFEEGSQRKLNVSQAEYIGRIDQLNKELVSAWNSEQRVKALKIAIQCAKLLADTEVLPFYPSKFVLITDILDTFGKLVYERLRVKSDYYKPGSKTPTPLPEDFTPDMVPESAKETCLNWFHKIASIRELVPRLYVETALMKSYNFISSNECADGVLRITEMIHGIGNPLVAIYVRCYLCRVGINLMSQNSNYDFLYANFKAFLDSYQHLFSRCVKLEIAAQKMTMRTYASLYTPALDFILQAVVCTVNESVLADLLNNCKQCNNRYSYHVFSLFIPTSTTIKV</sequence>
<dbReference type="GO" id="GO:0015031">
    <property type="term" value="P:protein transport"/>
    <property type="evidence" value="ECO:0007669"/>
    <property type="project" value="UniProtKB-KW"/>
</dbReference>
<gene>
    <name evidence="7" type="ORF">ACAOBT_LOCUS23476</name>
</gene>
<comment type="caution">
    <text evidence="7">The sequence shown here is derived from an EMBL/GenBank/DDBJ whole genome shotgun (WGS) entry which is preliminary data.</text>
</comment>
<feature type="region of interest" description="Disordered" evidence="6">
    <location>
        <begin position="1"/>
        <end position="25"/>
    </location>
</feature>
<protein>
    <submittedName>
        <fullName evidence="7">Uncharacterized protein</fullName>
    </submittedName>
</protein>
<evidence type="ECO:0000256" key="4">
    <source>
        <dbReference type="ARBA" id="ARBA00022753"/>
    </source>
</evidence>
<reference evidence="7" key="1">
    <citation type="submission" date="2022-03" db="EMBL/GenBank/DDBJ databases">
        <authorList>
            <person name="Sayadi A."/>
        </authorList>
    </citation>
    <scope>NUCLEOTIDE SEQUENCE</scope>
</reference>
<dbReference type="Proteomes" id="UP001152888">
    <property type="component" value="Unassembled WGS sequence"/>
</dbReference>
<dbReference type="PANTHER" id="PTHR13673">
    <property type="entry name" value="ESOPHAGEAL CANCER ASSOCIATED PROTEIN"/>
    <property type="match status" value="1"/>
</dbReference>
<comment type="similarity">
    <text evidence="2">Belongs to the VPS35L family.</text>
</comment>
<evidence type="ECO:0000313" key="8">
    <source>
        <dbReference type="Proteomes" id="UP001152888"/>
    </source>
</evidence>
<accession>A0A9P0LJ09</accession>
<keyword evidence="8" id="KW-1185">Reference proteome</keyword>
<keyword evidence="3" id="KW-0813">Transport</keyword>
<comment type="subcellular location">
    <subcellularLocation>
        <location evidence="1">Endosome</location>
    </subcellularLocation>
</comment>
<dbReference type="AlphaFoldDB" id="A0A9P0LJ09"/>
<dbReference type="InterPro" id="IPR029705">
    <property type="entry name" value="VPS35L"/>
</dbReference>
<feature type="compositionally biased region" description="Polar residues" evidence="6">
    <location>
        <begin position="14"/>
        <end position="24"/>
    </location>
</feature>
<evidence type="ECO:0000256" key="2">
    <source>
        <dbReference type="ARBA" id="ARBA00010704"/>
    </source>
</evidence>
<evidence type="ECO:0000256" key="1">
    <source>
        <dbReference type="ARBA" id="ARBA00004177"/>
    </source>
</evidence>
<name>A0A9P0LJ09_ACAOB</name>
<evidence type="ECO:0000256" key="5">
    <source>
        <dbReference type="ARBA" id="ARBA00022927"/>
    </source>
</evidence>
<dbReference type="GO" id="GO:0032456">
    <property type="term" value="P:endocytic recycling"/>
    <property type="evidence" value="ECO:0007669"/>
    <property type="project" value="InterPro"/>
</dbReference>
<organism evidence="7 8">
    <name type="scientific">Acanthoscelides obtectus</name>
    <name type="common">Bean weevil</name>
    <name type="synonym">Bruchus obtectus</name>
    <dbReference type="NCBI Taxonomy" id="200917"/>
    <lineage>
        <taxon>Eukaryota</taxon>
        <taxon>Metazoa</taxon>
        <taxon>Ecdysozoa</taxon>
        <taxon>Arthropoda</taxon>
        <taxon>Hexapoda</taxon>
        <taxon>Insecta</taxon>
        <taxon>Pterygota</taxon>
        <taxon>Neoptera</taxon>
        <taxon>Endopterygota</taxon>
        <taxon>Coleoptera</taxon>
        <taxon>Polyphaga</taxon>
        <taxon>Cucujiformia</taxon>
        <taxon>Chrysomeloidea</taxon>
        <taxon>Chrysomelidae</taxon>
        <taxon>Bruchinae</taxon>
        <taxon>Bruchini</taxon>
        <taxon>Acanthoscelides</taxon>
    </lineage>
</organism>
<dbReference type="EMBL" id="CAKOFQ010007275">
    <property type="protein sequence ID" value="CAH1997006.1"/>
    <property type="molecule type" value="Genomic_DNA"/>
</dbReference>
<keyword evidence="5" id="KW-0653">Protein transport</keyword>
<proteinExistence type="inferred from homology"/>